<comment type="caution">
    <text evidence="1">The sequence shown here is derived from an EMBL/GenBank/DDBJ whole genome shotgun (WGS) entry which is preliminary data.</text>
</comment>
<keyword evidence="2" id="KW-1185">Reference proteome</keyword>
<proteinExistence type="predicted"/>
<dbReference type="Proteomes" id="UP000700596">
    <property type="component" value="Unassembled WGS sequence"/>
</dbReference>
<sequence>MTSPSMLMAAQCTKLSSVALSVIINMRFSISVLVLAFALASVAVPVPQEPSNGETGKTGEVEVVDTDACPQAANPVGTIDAKRCIF</sequence>
<accession>A0A9P9ILW2</accession>
<organism evidence="1 2">
    <name type="scientific">Dendryphion nanum</name>
    <dbReference type="NCBI Taxonomy" id="256645"/>
    <lineage>
        <taxon>Eukaryota</taxon>
        <taxon>Fungi</taxon>
        <taxon>Dikarya</taxon>
        <taxon>Ascomycota</taxon>
        <taxon>Pezizomycotina</taxon>
        <taxon>Dothideomycetes</taxon>
        <taxon>Pleosporomycetidae</taxon>
        <taxon>Pleosporales</taxon>
        <taxon>Torulaceae</taxon>
        <taxon>Dendryphion</taxon>
    </lineage>
</organism>
<evidence type="ECO:0000313" key="2">
    <source>
        <dbReference type="Proteomes" id="UP000700596"/>
    </source>
</evidence>
<reference evidence="1" key="1">
    <citation type="journal article" date="2021" name="Nat. Commun.">
        <title>Genetic determinants of endophytism in the Arabidopsis root mycobiome.</title>
        <authorList>
            <person name="Mesny F."/>
            <person name="Miyauchi S."/>
            <person name="Thiergart T."/>
            <person name="Pickel B."/>
            <person name="Atanasova L."/>
            <person name="Karlsson M."/>
            <person name="Huettel B."/>
            <person name="Barry K.W."/>
            <person name="Haridas S."/>
            <person name="Chen C."/>
            <person name="Bauer D."/>
            <person name="Andreopoulos W."/>
            <person name="Pangilinan J."/>
            <person name="LaButti K."/>
            <person name="Riley R."/>
            <person name="Lipzen A."/>
            <person name="Clum A."/>
            <person name="Drula E."/>
            <person name="Henrissat B."/>
            <person name="Kohler A."/>
            <person name="Grigoriev I.V."/>
            <person name="Martin F.M."/>
            <person name="Hacquard S."/>
        </authorList>
    </citation>
    <scope>NUCLEOTIDE SEQUENCE</scope>
    <source>
        <strain evidence="1">MPI-CAGE-CH-0243</strain>
    </source>
</reference>
<protein>
    <submittedName>
        <fullName evidence="1">Uncharacterized protein</fullName>
    </submittedName>
</protein>
<dbReference type="EMBL" id="JAGMWT010000007">
    <property type="protein sequence ID" value="KAH7125252.1"/>
    <property type="molecule type" value="Genomic_DNA"/>
</dbReference>
<name>A0A9P9ILW2_9PLEO</name>
<gene>
    <name evidence="1" type="ORF">B0J11DRAFT_300694</name>
</gene>
<dbReference type="AlphaFoldDB" id="A0A9P9ILW2"/>
<evidence type="ECO:0000313" key="1">
    <source>
        <dbReference type="EMBL" id="KAH7125252.1"/>
    </source>
</evidence>